<evidence type="ECO:0000256" key="3">
    <source>
        <dbReference type="ARBA" id="ARBA00022563"/>
    </source>
</evidence>
<dbReference type="PANTHER" id="PTHR48069">
    <property type="entry name" value="DIHYDROFOLATE REDUCTASE"/>
    <property type="match status" value="1"/>
</dbReference>
<dbReference type="GO" id="GO:0046452">
    <property type="term" value="P:dihydrofolate metabolic process"/>
    <property type="evidence" value="ECO:0007669"/>
    <property type="project" value="TreeGrafter"/>
</dbReference>
<dbReference type="GO" id="GO:0006730">
    <property type="term" value="P:one-carbon metabolic process"/>
    <property type="evidence" value="ECO:0007669"/>
    <property type="project" value="UniProtKB-KW"/>
</dbReference>
<organism evidence="8 9">
    <name type="scientific">Patiria miniata</name>
    <name type="common">Bat star</name>
    <name type="synonym">Asterina miniata</name>
    <dbReference type="NCBI Taxonomy" id="46514"/>
    <lineage>
        <taxon>Eukaryota</taxon>
        <taxon>Metazoa</taxon>
        <taxon>Echinodermata</taxon>
        <taxon>Eleutherozoa</taxon>
        <taxon>Asterozoa</taxon>
        <taxon>Asteroidea</taxon>
        <taxon>Valvatacea</taxon>
        <taxon>Valvatida</taxon>
        <taxon>Asterinidae</taxon>
        <taxon>Patiria</taxon>
    </lineage>
</organism>
<dbReference type="GO" id="GO:0004146">
    <property type="term" value="F:dihydrofolate reductase activity"/>
    <property type="evidence" value="ECO:0007669"/>
    <property type="project" value="UniProtKB-EC"/>
</dbReference>
<keyword evidence="3" id="KW-0554">One-carbon metabolism</keyword>
<accession>A0A914A313</accession>
<dbReference type="PROSITE" id="PS51330">
    <property type="entry name" value="DHFR_2"/>
    <property type="match status" value="1"/>
</dbReference>
<dbReference type="PANTHER" id="PTHR48069:SF3">
    <property type="entry name" value="DIHYDROFOLATE REDUCTASE"/>
    <property type="match status" value="1"/>
</dbReference>
<dbReference type="EC" id="1.5.1.3" evidence="2"/>
<dbReference type="RefSeq" id="XP_038057989.1">
    <property type="nucleotide sequence ID" value="XM_038202061.1"/>
</dbReference>
<dbReference type="Gene3D" id="3.40.430.10">
    <property type="entry name" value="Dihydrofolate Reductase, subunit A"/>
    <property type="match status" value="1"/>
</dbReference>
<dbReference type="CDD" id="cd00209">
    <property type="entry name" value="DHFR"/>
    <property type="match status" value="1"/>
</dbReference>
<dbReference type="GO" id="GO:0005739">
    <property type="term" value="C:mitochondrion"/>
    <property type="evidence" value="ECO:0007669"/>
    <property type="project" value="TreeGrafter"/>
</dbReference>
<proteinExistence type="predicted"/>
<dbReference type="InterPro" id="IPR001796">
    <property type="entry name" value="DHFR_dom"/>
</dbReference>
<evidence type="ECO:0000256" key="4">
    <source>
        <dbReference type="ARBA" id="ARBA00022857"/>
    </source>
</evidence>
<keyword evidence="9" id="KW-1185">Reference proteome</keyword>
<dbReference type="OrthoDB" id="4664297at2759"/>
<dbReference type="InterPro" id="IPR024072">
    <property type="entry name" value="DHFR-like_dom_sf"/>
</dbReference>
<evidence type="ECO:0000259" key="7">
    <source>
        <dbReference type="PROSITE" id="PS51330"/>
    </source>
</evidence>
<feature type="domain" description="DHFR" evidence="7">
    <location>
        <begin position="9"/>
        <end position="185"/>
    </location>
</feature>
<name>A0A914A313_PATMI</name>
<dbReference type="Pfam" id="PF00186">
    <property type="entry name" value="DHFR_1"/>
    <property type="match status" value="1"/>
</dbReference>
<reference evidence="8" key="1">
    <citation type="submission" date="2022-11" db="UniProtKB">
        <authorList>
            <consortium name="EnsemblMetazoa"/>
        </authorList>
    </citation>
    <scope>IDENTIFICATION</scope>
</reference>
<evidence type="ECO:0000256" key="6">
    <source>
        <dbReference type="ARBA" id="ARBA00048873"/>
    </source>
</evidence>
<evidence type="ECO:0000256" key="2">
    <source>
        <dbReference type="ARBA" id="ARBA00012856"/>
    </source>
</evidence>
<protein>
    <recommendedName>
        <fullName evidence="2">dihydrofolate reductase</fullName>
        <ecNumber evidence="2">1.5.1.3</ecNumber>
    </recommendedName>
</protein>
<dbReference type="EnsemblMetazoa" id="XM_038202061.1">
    <property type="protein sequence ID" value="XP_038057989.1"/>
    <property type="gene ID" value="LOC119729491"/>
</dbReference>
<dbReference type="GO" id="GO:0046654">
    <property type="term" value="P:tetrahydrofolate biosynthetic process"/>
    <property type="evidence" value="ECO:0007669"/>
    <property type="project" value="InterPro"/>
</dbReference>
<dbReference type="SUPFAM" id="SSF53597">
    <property type="entry name" value="Dihydrofolate reductase-like"/>
    <property type="match status" value="1"/>
</dbReference>
<evidence type="ECO:0000313" key="9">
    <source>
        <dbReference type="Proteomes" id="UP000887568"/>
    </source>
</evidence>
<keyword evidence="4" id="KW-0521">NADP</keyword>
<sequence length="186" mass="21246">MASNQHKVRFNMIVAADDKLGIGKDVSLPWNLPTDRQFYMSHVTKVSPNKKNAMIVGRLTESISRQERKPSKLFFVLSKTLKEVPPRADYLCQSLEEALAIIEGPSLRDVVENVWIIGGYGVYKAGLESPQCHRYYITRVYGDFQCDAFCPDVDSTKFKLVSDPDINGEIQEENGIKFKFEVYERM</sequence>
<evidence type="ECO:0000313" key="8">
    <source>
        <dbReference type="EnsemblMetazoa" id="XP_038057989.1"/>
    </source>
</evidence>
<dbReference type="GeneID" id="119729491"/>
<dbReference type="OMA" id="FERHEEH"/>
<comment type="catalytic activity">
    <reaction evidence="6">
        <text>(6S)-5,6,7,8-tetrahydrofolate + NADP(+) = 7,8-dihydrofolate + NADPH + H(+)</text>
        <dbReference type="Rhea" id="RHEA:15009"/>
        <dbReference type="ChEBI" id="CHEBI:15378"/>
        <dbReference type="ChEBI" id="CHEBI:57451"/>
        <dbReference type="ChEBI" id="CHEBI:57453"/>
        <dbReference type="ChEBI" id="CHEBI:57783"/>
        <dbReference type="ChEBI" id="CHEBI:58349"/>
        <dbReference type="EC" id="1.5.1.3"/>
    </reaction>
</comment>
<dbReference type="GO" id="GO:0050661">
    <property type="term" value="F:NADP binding"/>
    <property type="evidence" value="ECO:0007669"/>
    <property type="project" value="InterPro"/>
</dbReference>
<dbReference type="AlphaFoldDB" id="A0A914A313"/>
<keyword evidence="5" id="KW-0560">Oxidoreductase</keyword>
<comment type="pathway">
    <text evidence="1">Cofactor biosynthesis; tetrahydrofolate biosynthesis; 5,6,7,8-tetrahydrofolate from 7,8-dihydrofolate: step 1/1.</text>
</comment>
<dbReference type="GO" id="GO:0046655">
    <property type="term" value="P:folic acid metabolic process"/>
    <property type="evidence" value="ECO:0007669"/>
    <property type="project" value="TreeGrafter"/>
</dbReference>
<evidence type="ECO:0000256" key="5">
    <source>
        <dbReference type="ARBA" id="ARBA00023002"/>
    </source>
</evidence>
<dbReference type="Proteomes" id="UP000887568">
    <property type="component" value="Unplaced"/>
</dbReference>
<dbReference type="InterPro" id="IPR012259">
    <property type="entry name" value="DHFR"/>
</dbReference>
<evidence type="ECO:0000256" key="1">
    <source>
        <dbReference type="ARBA" id="ARBA00004903"/>
    </source>
</evidence>